<dbReference type="Proteomes" id="UP000016930">
    <property type="component" value="Unassembled WGS sequence"/>
</dbReference>
<dbReference type="HOGENOM" id="CLU_2014982_0_0_1"/>
<evidence type="ECO:0008006" key="3">
    <source>
        <dbReference type="Google" id="ProtNLM"/>
    </source>
</evidence>
<evidence type="ECO:0000313" key="2">
    <source>
        <dbReference type="Proteomes" id="UP000016930"/>
    </source>
</evidence>
<gene>
    <name evidence="1" type="ORF">CERSUDRAFT_73770</name>
</gene>
<protein>
    <recommendedName>
        <fullName evidence="3">DRBM domain-containing protein</fullName>
    </recommendedName>
</protein>
<organism evidence="1 2">
    <name type="scientific">Ceriporiopsis subvermispora (strain B)</name>
    <name type="common">White-rot fungus</name>
    <name type="synonym">Gelatoporia subvermispora</name>
    <dbReference type="NCBI Taxonomy" id="914234"/>
    <lineage>
        <taxon>Eukaryota</taxon>
        <taxon>Fungi</taxon>
        <taxon>Dikarya</taxon>
        <taxon>Basidiomycota</taxon>
        <taxon>Agaricomycotina</taxon>
        <taxon>Agaricomycetes</taxon>
        <taxon>Polyporales</taxon>
        <taxon>Gelatoporiaceae</taxon>
        <taxon>Gelatoporia</taxon>
    </lineage>
</organism>
<proteinExistence type="predicted"/>
<dbReference type="EMBL" id="KB445797">
    <property type="protein sequence ID" value="EMD36713.1"/>
    <property type="molecule type" value="Genomic_DNA"/>
</dbReference>
<dbReference type="AlphaFoldDB" id="M2QI51"/>
<sequence>MAKNHMVTQSTFASPCQNLARTWVYARRQHLSILLADNLQAWRSKLDDLLQLEGETVLMRWECVRSGTSERPKWTISIYMCGCKLASAVGCEREATEECAAKQAYARLIGDISAPGYAEEDGY</sequence>
<accession>M2QI51</accession>
<name>M2QI51_CERS8</name>
<evidence type="ECO:0000313" key="1">
    <source>
        <dbReference type="EMBL" id="EMD36713.1"/>
    </source>
</evidence>
<keyword evidence="2" id="KW-1185">Reference proteome</keyword>
<dbReference type="SUPFAM" id="SSF54768">
    <property type="entry name" value="dsRNA-binding domain-like"/>
    <property type="match status" value="1"/>
</dbReference>
<reference evidence="1 2" key="1">
    <citation type="journal article" date="2012" name="Proc. Natl. Acad. Sci. U.S.A.">
        <title>Comparative genomics of Ceriporiopsis subvermispora and Phanerochaete chrysosporium provide insight into selective ligninolysis.</title>
        <authorList>
            <person name="Fernandez-Fueyo E."/>
            <person name="Ruiz-Duenas F.J."/>
            <person name="Ferreira P."/>
            <person name="Floudas D."/>
            <person name="Hibbett D.S."/>
            <person name="Canessa P."/>
            <person name="Larrondo L.F."/>
            <person name="James T.Y."/>
            <person name="Seelenfreund D."/>
            <person name="Lobos S."/>
            <person name="Polanco R."/>
            <person name="Tello M."/>
            <person name="Honda Y."/>
            <person name="Watanabe T."/>
            <person name="Watanabe T."/>
            <person name="Ryu J.S."/>
            <person name="Kubicek C.P."/>
            <person name="Schmoll M."/>
            <person name="Gaskell J."/>
            <person name="Hammel K.E."/>
            <person name="St John F.J."/>
            <person name="Vanden Wymelenberg A."/>
            <person name="Sabat G."/>
            <person name="Splinter BonDurant S."/>
            <person name="Syed K."/>
            <person name="Yadav J.S."/>
            <person name="Doddapaneni H."/>
            <person name="Subramanian V."/>
            <person name="Lavin J.L."/>
            <person name="Oguiza J.A."/>
            <person name="Perez G."/>
            <person name="Pisabarro A.G."/>
            <person name="Ramirez L."/>
            <person name="Santoyo F."/>
            <person name="Master E."/>
            <person name="Coutinho P.M."/>
            <person name="Henrissat B."/>
            <person name="Lombard V."/>
            <person name="Magnuson J.K."/>
            <person name="Kuees U."/>
            <person name="Hori C."/>
            <person name="Igarashi K."/>
            <person name="Samejima M."/>
            <person name="Held B.W."/>
            <person name="Barry K.W."/>
            <person name="LaButti K.M."/>
            <person name="Lapidus A."/>
            <person name="Lindquist E.A."/>
            <person name="Lucas S.M."/>
            <person name="Riley R."/>
            <person name="Salamov A.A."/>
            <person name="Hoffmeister D."/>
            <person name="Schwenk D."/>
            <person name="Hadar Y."/>
            <person name="Yarden O."/>
            <person name="de Vries R.P."/>
            <person name="Wiebenga A."/>
            <person name="Stenlid J."/>
            <person name="Eastwood D."/>
            <person name="Grigoriev I.V."/>
            <person name="Berka R.M."/>
            <person name="Blanchette R.A."/>
            <person name="Kersten P."/>
            <person name="Martinez A.T."/>
            <person name="Vicuna R."/>
            <person name="Cullen D."/>
        </authorList>
    </citation>
    <scope>NUCLEOTIDE SEQUENCE [LARGE SCALE GENOMIC DNA]</scope>
    <source>
        <strain evidence="1 2">B</strain>
    </source>
</reference>